<dbReference type="EMBL" id="FRAJ01000003">
    <property type="protein sequence ID" value="SHJ64052.1"/>
    <property type="molecule type" value="Genomic_DNA"/>
</dbReference>
<dbReference type="Gene3D" id="3.40.50.10620">
    <property type="entry name" value="PH0156-like domains"/>
    <property type="match status" value="1"/>
</dbReference>
<dbReference type="Proteomes" id="UP000184082">
    <property type="component" value="Unassembled WGS sequence"/>
</dbReference>
<evidence type="ECO:0000313" key="1">
    <source>
        <dbReference type="EMBL" id="SHJ64052.1"/>
    </source>
</evidence>
<proteinExistence type="predicted"/>
<sequence>MKSILLCEGKSDAILISYYLNKVKGWEFYRKKDKRKINIPVRNIQNEEANWYRLGDDLLAIWGVGGKDNFKYAIQQVLKINRLADKEDAFNKIIILTDRDYSESDEDLLNELSEYLEEVDLRNNEWSEKEYTNEFEESIIVRILPIIIPFNKNGALETFLMDAICEIGKEECYIVEKSKEFIAGFDLNKYVNTQRLKVKGELAVTFGVMFPQKTFALIDEMLKSVDWEKYKTIQNGFKKLEEI</sequence>
<reference evidence="1 2" key="1">
    <citation type="submission" date="2016-11" db="EMBL/GenBank/DDBJ databases">
        <authorList>
            <person name="Jaros S."/>
            <person name="Januszkiewicz K."/>
            <person name="Wedrychowicz H."/>
        </authorList>
    </citation>
    <scope>NUCLEOTIDE SEQUENCE [LARGE SCALE GENOMIC DNA]</scope>
    <source>
        <strain evidence="1 2">DSM 14501</strain>
    </source>
</reference>
<name>A0A1M6KYY1_9FIRM</name>
<organism evidence="1 2">
    <name type="scientific">Caminicella sporogenes DSM 14501</name>
    <dbReference type="NCBI Taxonomy" id="1121266"/>
    <lineage>
        <taxon>Bacteria</taxon>
        <taxon>Bacillati</taxon>
        <taxon>Bacillota</taxon>
        <taxon>Clostridia</taxon>
        <taxon>Peptostreptococcales</taxon>
        <taxon>Caminicellaceae</taxon>
        <taxon>Caminicella</taxon>
    </lineage>
</organism>
<accession>A0A1M6KYY1</accession>
<dbReference type="RefSeq" id="WP_072965323.1">
    <property type="nucleotide sequence ID" value="NZ_FRAJ01000003.1"/>
</dbReference>
<dbReference type="STRING" id="1121266.SAMN02745883_00007"/>
<dbReference type="AlphaFoldDB" id="A0A1M6KYY1"/>
<protein>
    <recommendedName>
        <fullName evidence="3">DUF3226 domain-containing protein</fullName>
    </recommendedName>
</protein>
<gene>
    <name evidence="1" type="ORF">SAMN02745883_00007</name>
</gene>
<dbReference type="SUPFAM" id="SSF160945">
    <property type="entry name" value="PH0156-like"/>
    <property type="match status" value="1"/>
</dbReference>
<evidence type="ECO:0000313" key="2">
    <source>
        <dbReference type="Proteomes" id="UP000184082"/>
    </source>
</evidence>
<dbReference type="InterPro" id="IPR024508">
    <property type="entry name" value="DUF3226"/>
</dbReference>
<keyword evidence="2" id="KW-1185">Reference proteome</keyword>
<evidence type="ECO:0008006" key="3">
    <source>
        <dbReference type="Google" id="ProtNLM"/>
    </source>
</evidence>
<dbReference type="Pfam" id="PF11536">
    <property type="entry name" value="DUF3226"/>
    <property type="match status" value="1"/>
</dbReference>